<keyword evidence="1" id="KW-0805">Transcription regulation</keyword>
<comment type="caution">
    <text evidence="5">The sequence shown here is derived from an EMBL/GenBank/DDBJ whole genome shotgun (WGS) entry which is preliminary data.</text>
</comment>
<accession>A0ABV9JSI2</accession>
<keyword evidence="3" id="KW-0804">Transcription</keyword>
<name>A0ABV9JSI2_9BACI</name>
<keyword evidence="6" id="KW-1185">Reference proteome</keyword>
<dbReference type="RefSeq" id="WP_379542052.1">
    <property type="nucleotide sequence ID" value="NZ_JBHSFT010000001.1"/>
</dbReference>
<dbReference type="InterPro" id="IPR000524">
    <property type="entry name" value="Tscrpt_reg_HTH_GntR"/>
</dbReference>
<dbReference type="PRINTS" id="PR00035">
    <property type="entry name" value="HTHGNTR"/>
</dbReference>
<keyword evidence="2" id="KW-0238">DNA-binding</keyword>
<evidence type="ECO:0000313" key="6">
    <source>
        <dbReference type="Proteomes" id="UP001595988"/>
    </source>
</evidence>
<reference evidence="6" key="1">
    <citation type="journal article" date="2019" name="Int. J. Syst. Evol. Microbiol.">
        <title>The Global Catalogue of Microorganisms (GCM) 10K type strain sequencing project: providing services to taxonomists for standard genome sequencing and annotation.</title>
        <authorList>
            <consortium name="The Broad Institute Genomics Platform"/>
            <consortium name="The Broad Institute Genome Sequencing Center for Infectious Disease"/>
            <person name="Wu L."/>
            <person name="Ma J."/>
        </authorList>
    </citation>
    <scope>NUCLEOTIDE SEQUENCE [LARGE SCALE GENOMIC DNA]</scope>
    <source>
        <strain evidence="6">CCUG 37257</strain>
    </source>
</reference>
<evidence type="ECO:0000256" key="1">
    <source>
        <dbReference type="ARBA" id="ARBA00023015"/>
    </source>
</evidence>
<dbReference type="PROSITE" id="PS50949">
    <property type="entry name" value="HTH_GNTR"/>
    <property type="match status" value="1"/>
</dbReference>
<evidence type="ECO:0000256" key="3">
    <source>
        <dbReference type="ARBA" id="ARBA00023163"/>
    </source>
</evidence>
<sequence length="243" mass="27852">MKLNGMSEKPLYLQLKEHLKSEINMGKYSQGERLPPESEICDVYGVSRITTRRAIMDLVDEGILLRKQGKGTFVQDTKHKRELISVGGFSELTSSSGNEPHTKIISSKLVDQEKCKYEFSISKDSNLLELHRLLYIDNTPFILETSYYPLELLPDLEKLISSTKSTYQILKEEYNIRIVSSYKTVNIGYATVEEGKLLNCDTGSILYNVEKISSDQNERYIHFSKSLFIADKVTFTLNIDRNE</sequence>
<dbReference type="EMBL" id="JBHSFT010000001">
    <property type="protein sequence ID" value="MFC4660732.1"/>
    <property type="molecule type" value="Genomic_DNA"/>
</dbReference>
<dbReference type="SMART" id="SM00345">
    <property type="entry name" value="HTH_GNTR"/>
    <property type="match status" value="1"/>
</dbReference>
<dbReference type="InterPro" id="IPR036390">
    <property type="entry name" value="WH_DNA-bd_sf"/>
</dbReference>
<dbReference type="CDD" id="cd07377">
    <property type="entry name" value="WHTH_GntR"/>
    <property type="match status" value="1"/>
</dbReference>
<dbReference type="PANTHER" id="PTHR44846">
    <property type="entry name" value="MANNOSYL-D-GLYCERATE TRANSPORT/METABOLISM SYSTEM REPRESSOR MNGR-RELATED"/>
    <property type="match status" value="1"/>
</dbReference>
<evidence type="ECO:0000259" key="4">
    <source>
        <dbReference type="PROSITE" id="PS50949"/>
    </source>
</evidence>
<dbReference type="Pfam" id="PF07702">
    <property type="entry name" value="UTRA"/>
    <property type="match status" value="1"/>
</dbReference>
<dbReference type="PANTHER" id="PTHR44846:SF1">
    <property type="entry name" value="MANNOSYL-D-GLYCERATE TRANSPORT_METABOLISM SYSTEM REPRESSOR MNGR-RELATED"/>
    <property type="match status" value="1"/>
</dbReference>
<evidence type="ECO:0000313" key="5">
    <source>
        <dbReference type="EMBL" id="MFC4660732.1"/>
    </source>
</evidence>
<evidence type="ECO:0000256" key="2">
    <source>
        <dbReference type="ARBA" id="ARBA00023125"/>
    </source>
</evidence>
<dbReference type="InterPro" id="IPR036388">
    <property type="entry name" value="WH-like_DNA-bd_sf"/>
</dbReference>
<dbReference type="InterPro" id="IPR050679">
    <property type="entry name" value="Bact_HTH_transcr_reg"/>
</dbReference>
<feature type="domain" description="HTH gntR-type" evidence="4">
    <location>
        <begin position="9"/>
        <end position="77"/>
    </location>
</feature>
<proteinExistence type="predicted"/>
<dbReference type="Gene3D" id="3.40.1410.10">
    <property type="entry name" value="Chorismate lyase-like"/>
    <property type="match status" value="1"/>
</dbReference>
<dbReference type="SUPFAM" id="SSF46785">
    <property type="entry name" value="Winged helix' DNA-binding domain"/>
    <property type="match status" value="1"/>
</dbReference>
<dbReference type="Gene3D" id="1.10.10.10">
    <property type="entry name" value="Winged helix-like DNA-binding domain superfamily/Winged helix DNA-binding domain"/>
    <property type="match status" value="1"/>
</dbReference>
<dbReference type="InterPro" id="IPR011663">
    <property type="entry name" value="UTRA"/>
</dbReference>
<gene>
    <name evidence="5" type="ORF">ACFO3P_00600</name>
</gene>
<dbReference type="SMART" id="SM00866">
    <property type="entry name" value="UTRA"/>
    <property type="match status" value="1"/>
</dbReference>
<dbReference type="SUPFAM" id="SSF64288">
    <property type="entry name" value="Chorismate lyase-like"/>
    <property type="match status" value="1"/>
</dbReference>
<dbReference type="InterPro" id="IPR028978">
    <property type="entry name" value="Chorismate_lyase_/UTRA_dom_sf"/>
</dbReference>
<organism evidence="5 6">
    <name type="scientific">Oceanobacillus aidingensis</name>
    <dbReference type="NCBI Taxonomy" id="645964"/>
    <lineage>
        <taxon>Bacteria</taxon>
        <taxon>Bacillati</taxon>
        <taxon>Bacillota</taxon>
        <taxon>Bacilli</taxon>
        <taxon>Bacillales</taxon>
        <taxon>Bacillaceae</taxon>
        <taxon>Oceanobacillus</taxon>
    </lineage>
</organism>
<dbReference type="Proteomes" id="UP001595988">
    <property type="component" value="Unassembled WGS sequence"/>
</dbReference>
<protein>
    <submittedName>
        <fullName evidence="5">UTRA domain-containing protein</fullName>
    </submittedName>
</protein>
<dbReference type="Pfam" id="PF00392">
    <property type="entry name" value="GntR"/>
    <property type="match status" value="1"/>
</dbReference>